<dbReference type="InterPro" id="IPR050280">
    <property type="entry name" value="OMP_Chaperone_SurA"/>
</dbReference>
<keyword evidence="2 5" id="KW-0413">Isomerase</keyword>
<dbReference type="Pfam" id="PF00639">
    <property type="entry name" value="Rotamase"/>
    <property type="match status" value="1"/>
</dbReference>
<reference evidence="5 6" key="1">
    <citation type="submission" date="2020-05" db="EMBL/GenBank/DDBJ databases">
        <authorList>
            <person name="Whitworth D."/>
        </authorList>
    </citation>
    <scope>NUCLEOTIDE SEQUENCE [LARGE SCALE GENOMIC DNA]</scope>
    <source>
        <strain evidence="5 6">AM005</strain>
    </source>
</reference>
<dbReference type="EMBL" id="JABFNT010000170">
    <property type="protein sequence ID" value="NOJ83168.1"/>
    <property type="molecule type" value="Genomic_DNA"/>
</dbReference>
<dbReference type="Gene3D" id="1.10.4030.10">
    <property type="entry name" value="Porin chaperone SurA, peptide-binding domain"/>
    <property type="match status" value="1"/>
</dbReference>
<comment type="caution">
    <text evidence="5">The sequence shown here is derived from an EMBL/GenBank/DDBJ whole genome shotgun (WGS) entry which is preliminary data.</text>
</comment>
<evidence type="ECO:0000256" key="3">
    <source>
        <dbReference type="SAM" id="SignalP"/>
    </source>
</evidence>
<dbReference type="Pfam" id="PF13624">
    <property type="entry name" value="SurA_N_3"/>
    <property type="match status" value="1"/>
</dbReference>
<gene>
    <name evidence="5" type="ORF">HNV28_33480</name>
</gene>
<dbReference type="PANTHER" id="PTHR47637">
    <property type="entry name" value="CHAPERONE SURA"/>
    <property type="match status" value="1"/>
</dbReference>
<dbReference type="PANTHER" id="PTHR47637:SF1">
    <property type="entry name" value="CHAPERONE SURA"/>
    <property type="match status" value="1"/>
</dbReference>
<evidence type="ECO:0000256" key="2">
    <source>
        <dbReference type="PROSITE-ProRule" id="PRU00278"/>
    </source>
</evidence>
<dbReference type="GO" id="GO:0003755">
    <property type="term" value="F:peptidyl-prolyl cis-trans isomerase activity"/>
    <property type="evidence" value="ECO:0007669"/>
    <property type="project" value="UniProtKB-KW"/>
</dbReference>
<dbReference type="SUPFAM" id="SSF109998">
    <property type="entry name" value="Triger factor/SurA peptide-binding domain-like"/>
    <property type="match status" value="1"/>
</dbReference>
<dbReference type="InterPro" id="IPR023058">
    <property type="entry name" value="PPIase_PpiC_CS"/>
</dbReference>
<evidence type="ECO:0000313" key="6">
    <source>
        <dbReference type="Proteomes" id="UP000533080"/>
    </source>
</evidence>
<dbReference type="Gene3D" id="3.10.50.40">
    <property type="match status" value="1"/>
</dbReference>
<dbReference type="Proteomes" id="UP000533080">
    <property type="component" value="Unassembled WGS sequence"/>
</dbReference>
<sequence length="325" mass="35821">MAGMKKLVAAIAAVALLGSGGAAHAELVDKVAAVVNRDVIALSEVQQRAAPEMARVNDPDPRKRGEQRLQLMKTALDTLIGEKLMEAEIAQLGITASEAEVDELVADVRQQNNITDPAQFEQLLLGEGLTMATYRDMMRKRIMRDRLLRMKVGPQVKITEEDLKAAYTQYTRMESGDSEVHARHILVQVDAKATAEQVEAAKKRAEAIATEARRPGMDFASLARARSEGPSAADGGDLGWFKRGVMVPAFEKAAFGLPEGGVSEPVRTNFGWHVLKVEERRTVAAASYEEMRPKLEGKLLQEKTEKFLDQYVQELRQKANVDVKL</sequence>
<feature type="signal peptide" evidence="3">
    <location>
        <begin position="1"/>
        <end position="25"/>
    </location>
</feature>
<proteinExistence type="predicted"/>
<name>A0A7Y4IPV8_MYXXA</name>
<dbReference type="InterPro" id="IPR027304">
    <property type="entry name" value="Trigger_fact/SurA_dom_sf"/>
</dbReference>
<keyword evidence="2" id="KW-0697">Rotamase</keyword>
<dbReference type="InterPro" id="IPR046357">
    <property type="entry name" value="PPIase_dom_sf"/>
</dbReference>
<keyword evidence="1 3" id="KW-0732">Signal</keyword>
<dbReference type="PROSITE" id="PS50198">
    <property type="entry name" value="PPIC_PPIASE_2"/>
    <property type="match status" value="1"/>
</dbReference>
<accession>A0A7Y4IPV8</accession>
<evidence type="ECO:0000259" key="4">
    <source>
        <dbReference type="PROSITE" id="PS50198"/>
    </source>
</evidence>
<evidence type="ECO:0000256" key="1">
    <source>
        <dbReference type="ARBA" id="ARBA00022729"/>
    </source>
</evidence>
<dbReference type="InterPro" id="IPR000297">
    <property type="entry name" value="PPIase_PpiC"/>
</dbReference>
<feature type="domain" description="PpiC" evidence="4">
    <location>
        <begin position="177"/>
        <end position="279"/>
    </location>
</feature>
<dbReference type="PROSITE" id="PS01096">
    <property type="entry name" value="PPIC_PPIASE_1"/>
    <property type="match status" value="1"/>
</dbReference>
<protein>
    <submittedName>
        <fullName evidence="5">Peptidylprolyl isomerase</fullName>
    </submittedName>
</protein>
<dbReference type="AlphaFoldDB" id="A0A7Y4IPV8"/>
<dbReference type="SUPFAM" id="SSF54534">
    <property type="entry name" value="FKBP-like"/>
    <property type="match status" value="1"/>
</dbReference>
<evidence type="ECO:0000313" key="5">
    <source>
        <dbReference type="EMBL" id="NOJ83168.1"/>
    </source>
</evidence>
<organism evidence="5 6">
    <name type="scientific">Myxococcus xanthus</name>
    <dbReference type="NCBI Taxonomy" id="34"/>
    <lineage>
        <taxon>Bacteria</taxon>
        <taxon>Pseudomonadati</taxon>
        <taxon>Myxococcota</taxon>
        <taxon>Myxococcia</taxon>
        <taxon>Myxococcales</taxon>
        <taxon>Cystobacterineae</taxon>
        <taxon>Myxococcaceae</taxon>
        <taxon>Myxococcus</taxon>
    </lineage>
</organism>
<feature type="chain" id="PRO_5031492182" evidence="3">
    <location>
        <begin position="26"/>
        <end position="325"/>
    </location>
</feature>